<name>A0A6A5U0L6_9PLEO</name>
<accession>A0A6A5U0L6</accession>
<keyword evidence="2" id="KW-1185">Reference proteome</keyword>
<dbReference type="Proteomes" id="UP000800035">
    <property type="component" value="Unassembled WGS sequence"/>
</dbReference>
<gene>
    <name evidence="1" type="ORF">CC80DRAFT_26283</name>
</gene>
<dbReference type="OrthoDB" id="5135333at2759"/>
<reference evidence="1" key="1">
    <citation type="journal article" date="2020" name="Stud. Mycol.">
        <title>101 Dothideomycetes genomes: a test case for predicting lifestyles and emergence of pathogens.</title>
        <authorList>
            <person name="Haridas S."/>
            <person name="Albert R."/>
            <person name="Binder M."/>
            <person name="Bloem J."/>
            <person name="Labutti K."/>
            <person name="Salamov A."/>
            <person name="Andreopoulos B."/>
            <person name="Baker S."/>
            <person name="Barry K."/>
            <person name="Bills G."/>
            <person name="Bluhm B."/>
            <person name="Cannon C."/>
            <person name="Castanera R."/>
            <person name="Culley D."/>
            <person name="Daum C."/>
            <person name="Ezra D."/>
            <person name="Gonzalez J."/>
            <person name="Henrissat B."/>
            <person name="Kuo A."/>
            <person name="Liang C."/>
            <person name="Lipzen A."/>
            <person name="Lutzoni F."/>
            <person name="Magnuson J."/>
            <person name="Mondo S."/>
            <person name="Nolan M."/>
            <person name="Ohm R."/>
            <person name="Pangilinan J."/>
            <person name="Park H.-J."/>
            <person name="Ramirez L."/>
            <person name="Alfaro M."/>
            <person name="Sun H."/>
            <person name="Tritt A."/>
            <person name="Yoshinaga Y."/>
            <person name="Zwiers L.-H."/>
            <person name="Turgeon B."/>
            <person name="Goodwin S."/>
            <person name="Spatafora J."/>
            <person name="Crous P."/>
            <person name="Grigoriev I."/>
        </authorList>
    </citation>
    <scope>NUCLEOTIDE SEQUENCE</scope>
    <source>
        <strain evidence="1">CBS 675.92</strain>
    </source>
</reference>
<evidence type="ECO:0000313" key="2">
    <source>
        <dbReference type="Proteomes" id="UP000800035"/>
    </source>
</evidence>
<organism evidence="1 2">
    <name type="scientific">Byssothecium circinans</name>
    <dbReference type="NCBI Taxonomy" id="147558"/>
    <lineage>
        <taxon>Eukaryota</taxon>
        <taxon>Fungi</taxon>
        <taxon>Dikarya</taxon>
        <taxon>Ascomycota</taxon>
        <taxon>Pezizomycotina</taxon>
        <taxon>Dothideomycetes</taxon>
        <taxon>Pleosporomycetidae</taxon>
        <taxon>Pleosporales</taxon>
        <taxon>Massarineae</taxon>
        <taxon>Massarinaceae</taxon>
        <taxon>Byssothecium</taxon>
    </lineage>
</organism>
<dbReference type="AlphaFoldDB" id="A0A6A5U0L6"/>
<sequence>MLCDTCSKVNIPIFFTQEVAVQRNALGFVQPNTSALNLGSLYEIYSKSTQCAFCRLVFDAVTHRGPRREWHAPDWFLKLILLETFIISCRSLEI</sequence>
<protein>
    <submittedName>
        <fullName evidence="1">Uncharacterized protein</fullName>
    </submittedName>
</protein>
<proteinExistence type="predicted"/>
<evidence type="ECO:0000313" key="1">
    <source>
        <dbReference type="EMBL" id="KAF1958208.1"/>
    </source>
</evidence>
<dbReference type="EMBL" id="ML976987">
    <property type="protein sequence ID" value="KAF1958208.1"/>
    <property type="molecule type" value="Genomic_DNA"/>
</dbReference>